<dbReference type="GO" id="GO:0000139">
    <property type="term" value="C:Golgi membrane"/>
    <property type="evidence" value="ECO:0007669"/>
    <property type="project" value="TreeGrafter"/>
</dbReference>
<dbReference type="PANTHER" id="PTHR12223">
    <property type="entry name" value="VESICULAR MANNOSE-BINDING LECTIN"/>
    <property type="match status" value="1"/>
</dbReference>
<gene>
    <name evidence="10" type="ORF">DASC09_018600</name>
</gene>
<comment type="subcellular location">
    <subcellularLocation>
        <location evidence="1">Membrane</location>
        <topology evidence="1">Single-pass type I membrane protein</topology>
    </subcellularLocation>
</comment>
<keyword evidence="11" id="KW-1185">Reference proteome</keyword>
<evidence type="ECO:0000256" key="2">
    <source>
        <dbReference type="ARBA" id="ARBA00022692"/>
    </source>
</evidence>
<dbReference type="Proteomes" id="UP001360560">
    <property type="component" value="Unassembled WGS sequence"/>
</dbReference>
<evidence type="ECO:0000256" key="8">
    <source>
        <dbReference type="SAM" id="SignalP"/>
    </source>
</evidence>
<proteinExistence type="predicted"/>
<evidence type="ECO:0000259" key="9">
    <source>
        <dbReference type="PROSITE" id="PS51328"/>
    </source>
</evidence>
<accession>A0AAV5QJI2</accession>
<dbReference type="InterPro" id="IPR005052">
    <property type="entry name" value="Lectin_leg"/>
</dbReference>
<dbReference type="InterPro" id="IPR013320">
    <property type="entry name" value="ConA-like_dom_sf"/>
</dbReference>
<feature type="signal peptide" evidence="8">
    <location>
        <begin position="1"/>
        <end position="18"/>
    </location>
</feature>
<evidence type="ECO:0000256" key="1">
    <source>
        <dbReference type="ARBA" id="ARBA00004479"/>
    </source>
</evidence>
<dbReference type="GeneID" id="90072514"/>
<evidence type="ECO:0000313" key="10">
    <source>
        <dbReference type="EMBL" id="GMM34535.1"/>
    </source>
</evidence>
<dbReference type="AlphaFoldDB" id="A0AAV5QJI2"/>
<dbReference type="SUPFAM" id="SSF49899">
    <property type="entry name" value="Concanavalin A-like lectins/glucanases"/>
    <property type="match status" value="1"/>
</dbReference>
<reference evidence="10 11" key="1">
    <citation type="journal article" date="2023" name="Elife">
        <title>Identification of key yeast species and microbe-microbe interactions impacting larval growth of Drosophila in the wild.</title>
        <authorList>
            <person name="Mure A."/>
            <person name="Sugiura Y."/>
            <person name="Maeda R."/>
            <person name="Honda K."/>
            <person name="Sakurai N."/>
            <person name="Takahashi Y."/>
            <person name="Watada M."/>
            <person name="Katoh T."/>
            <person name="Gotoh A."/>
            <person name="Gotoh Y."/>
            <person name="Taniguchi I."/>
            <person name="Nakamura K."/>
            <person name="Hayashi T."/>
            <person name="Katayama T."/>
            <person name="Uemura T."/>
            <person name="Hattori Y."/>
        </authorList>
    </citation>
    <scope>NUCLEOTIDE SEQUENCE [LARGE SCALE GENOMIC DNA]</scope>
    <source>
        <strain evidence="10 11">SC-9</strain>
    </source>
</reference>
<dbReference type="GO" id="GO:0005789">
    <property type="term" value="C:endoplasmic reticulum membrane"/>
    <property type="evidence" value="ECO:0007669"/>
    <property type="project" value="TreeGrafter"/>
</dbReference>
<dbReference type="GO" id="GO:0005793">
    <property type="term" value="C:endoplasmic reticulum-Golgi intermediate compartment"/>
    <property type="evidence" value="ECO:0007669"/>
    <property type="project" value="TreeGrafter"/>
</dbReference>
<keyword evidence="4 7" id="KW-1133">Transmembrane helix</keyword>
<protein>
    <submittedName>
        <fullName evidence="10">Emp47 protein</fullName>
    </submittedName>
</protein>
<comment type="caution">
    <text evidence="10">The sequence shown here is derived from an EMBL/GenBank/DDBJ whole genome shotgun (WGS) entry which is preliminary data.</text>
</comment>
<dbReference type="GO" id="GO:0005537">
    <property type="term" value="F:D-mannose binding"/>
    <property type="evidence" value="ECO:0007669"/>
    <property type="project" value="TreeGrafter"/>
</dbReference>
<keyword evidence="6" id="KW-0175">Coiled coil</keyword>
<dbReference type="GO" id="GO:0030134">
    <property type="term" value="C:COPII-coated ER to Golgi transport vesicle"/>
    <property type="evidence" value="ECO:0007669"/>
    <property type="project" value="TreeGrafter"/>
</dbReference>
<feature type="coiled-coil region" evidence="6">
    <location>
        <begin position="331"/>
        <end position="365"/>
    </location>
</feature>
<keyword evidence="5 7" id="KW-0472">Membrane</keyword>
<keyword evidence="2 7" id="KW-0812">Transmembrane</keyword>
<keyword evidence="3 8" id="KW-0732">Signal</keyword>
<evidence type="ECO:0000256" key="4">
    <source>
        <dbReference type="ARBA" id="ARBA00022989"/>
    </source>
</evidence>
<feature type="chain" id="PRO_5043899107" evidence="8">
    <location>
        <begin position="19"/>
        <end position="436"/>
    </location>
</feature>
<organism evidence="10 11">
    <name type="scientific">Saccharomycopsis crataegensis</name>
    <dbReference type="NCBI Taxonomy" id="43959"/>
    <lineage>
        <taxon>Eukaryota</taxon>
        <taxon>Fungi</taxon>
        <taxon>Dikarya</taxon>
        <taxon>Ascomycota</taxon>
        <taxon>Saccharomycotina</taxon>
        <taxon>Saccharomycetes</taxon>
        <taxon>Saccharomycopsidaceae</taxon>
        <taxon>Saccharomycopsis</taxon>
    </lineage>
</organism>
<dbReference type="RefSeq" id="XP_064851535.1">
    <property type="nucleotide sequence ID" value="XM_064995463.1"/>
</dbReference>
<dbReference type="PANTHER" id="PTHR12223:SF28">
    <property type="entry name" value="LECTIN, MANNOSE BINDING 1 LIKE"/>
    <property type="match status" value="1"/>
</dbReference>
<name>A0AAV5QJI2_9ASCO</name>
<sequence>MLLSKIVSTLVLLTSSLAHEADEVPVDTGLSLPKLVELTNTKQLSNWESRGSTSLDGGRLLLTPESSSGRYEGSIWNKNYRLSKKSFSIDLTFRATGSDGKTGNGFVFWILNDSQGNVDKLVRTDTTMYGGPSKFDGLAIVVDSNGPLGSTLRGYANDNSKEFDVTNPEFFKQEFGKCIIGYQDSQVPATLRISYDDIFSQFKVSIDNKICFETNQFKVSESDLDFIIGASAASGKYDKQEAFEIFKLNVYDTIIPTEQEYDHVELAAQPIIITKNVDGVVTSRTTGVPKASQEQPDNTVPDNVNQESINRILNKLTAFDAQISKKLSDTMDKQNTENSNLHRQIEQLTSQNDILEKYLKEVDRKLHSLVMGEENKKQEKETFRLATLQKDELNKDSTEKLFKTIKTFIYLLLVLICVLGTFIYRLRSDIKHAKLL</sequence>
<feature type="transmembrane region" description="Helical" evidence="7">
    <location>
        <begin position="408"/>
        <end position="426"/>
    </location>
</feature>
<dbReference type="GO" id="GO:0006888">
    <property type="term" value="P:endoplasmic reticulum to Golgi vesicle-mediated transport"/>
    <property type="evidence" value="ECO:0007669"/>
    <property type="project" value="TreeGrafter"/>
</dbReference>
<dbReference type="InterPro" id="IPR051136">
    <property type="entry name" value="Intracellular_Lectin-GPT"/>
</dbReference>
<evidence type="ECO:0000256" key="5">
    <source>
        <dbReference type="ARBA" id="ARBA00023136"/>
    </source>
</evidence>
<evidence type="ECO:0000256" key="6">
    <source>
        <dbReference type="SAM" id="Coils"/>
    </source>
</evidence>
<dbReference type="PROSITE" id="PS51328">
    <property type="entry name" value="L_LECTIN_LIKE"/>
    <property type="match status" value="1"/>
</dbReference>
<evidence type="ECO:0000256" key="3">
    <source>
        <dbReference type="ARBA" id="ARBA00022729"/>
    </source>
</evidence>
<evidence type="ECO:0000313" key="11">
    <source>
        <dbReference type="Proteomes" id="UP001360560"/>
    </source>
</evidence>
<evidence type="ECO:0000256" key="7">
    <source>
        <dbReference type="SAM" id="Phobius"/>
    </source>
</evidence>
<dbReference type="Pfam" id="PF03388">
    <property type="entry name" value="Lectin_leg-like"/>
    <property type="match status" value="1"/>
</dbReference>
<dbReference type="EMBL" id="BTFZ01000003">
    <property type="protein sequence ID" value="GMM34535.1"/>
    <property type="molecule type" value="Genomic_DNA"/>
</dbReference>
<feature type="domain" description="L-type lectin-like" evidence="9">
    <location>
        <begin position="22"/>
        <end position="253"/>
    </location>
</feature>
<dbReference type="Gene3D" id="2.60.120.200">
    <property type="match status" value="1"/>
</dbReference>